<evidence type="ECO:0000313" key="1">
    <source>
        <dbReference type="EMBL" id="TAA41740.1"/>
    </source>
</evidence>
<organism evidence="1 2">
    <name type="scientific">Corallincola spongiicola</name>
    <dbReference type="NCBI Taxonomy" id="2520508"/>
    <lineage>
        <taxon>Bacteria</taxon>
        <taxon>Pseudomonadati</taxon>
        <taxon>Pseudomonadota</taxon>
        <taxon>Gammaproteobacteria</taxon>
        <taxon>Alteromonadales</taxon>
        <taxon>Psychromonadaceae</taxon>
        <taxon>Corallincola</taxon>
    </lineage>
</organism>
<evidence type="ECO:0000313" key="2">
    <source>
        <dbReference type="Proteomes" id="UP000292544"/>
    </source>
</evidence>
<name>A0ABY1WLE2_9GAMM</name>
<dbReference type="NCBIfam" id="TIGR04108">
    <property type="entry name" value="HutX"/>
    <property type="match status" value="1"/>
</dbReference>
<dbReference type="Gene3D" id="3.40.1570.10">
    <property type="entry name" value="HemS/ChuS/ChuX like domains"/>
    <property type="match status" value="1"/>
</dbReference>
<dbReference type="SUPFAM" id="SSF144064">
    <property type="entry name" value="Heme iron utilization protein-like"/>
    <property type="match status" value="1"/>
</dbReference>
<protein>
    <submittedName>
        <fullName evidence="1">Heme utilization cystosolic carrier protein HutX</fullName>
    </submittedName>
</protein>
<dbReference type="InterPro" id="IPR010413">
    <property type="entry name" value="HutX-like"/>
</dbReference>
<dbReference type="InterPro" id="IPR053733">
    <property type="entry name" value="Heme_Transport_Util_sf"/>
</dbReference>
<dbReference type="Pfam" id="PF06228">
    <property type="entry name" value="ChuX_HutX"/>
    <property type="match status" value="1"/>
</dbReference>
<keyword evidence="2" id="KW-1185">Reference proteome</keyword>
<proteinExistence type="predicted"/>
<dbReference type="Proteomes" id="UP000292544">
    <property type="component" value="Unassembled WGS sequence"/>
</dbReference>
<reference evidence="2" key="1">
    <citation type="submission" date="2019-02" db="EMBL/GenBank/DDBJ databases">
        <title>Draft genome sequence of Muricauda sp. 176CP4-71.</title>
        <authorList>
            <person name="Park J.-S."/>
        </authorList>
    </citation>
    <scope>NUCLEOTIDE SEQUENCE [LARGE SCALE GENOMIC DNA]</scope>
    <source>
        <strain evidence="2">176GS2-150</strain>
    </source>
</reference>
<dbReference type="EMBL" id="SHLY01000007">
    <property type="protein sequence ID" value="TAA41740.1"/>
    <property type="molecule type" value="Genomic_DNA"/>
</dbReference>
<accession>A0ABY1WLE2</accession>
<dbReference type="RefSeq" id="WP_130567645.1">
    <property type="nucleotide sequence ID" value="NZ_SHLY01000007.1"/>
</dbReference>
<gene>
    <name evidence="1" type="primary">hutX</name>
    <name evidence="1" type="ORF">EXY25_15985</name>
</gene>
<sequence>MITASIDNIEHPESLPGEQAQALLTLLSQWRNTTTIIIVAGCVFEFKGTFPPGELGHGYFNLNGELPGLHGHLKLQAIQNIRLMAKQHRGMDSYAFVFEDRKGGTIFKIYLGRDADGTIHPEQLTAFLDMKRTGKLPELATGSTAPVEKIAEG</sequence>
<comment type="caution">
    <text evidence="1">The sequence shown here is derived from an EMBL/GenBank/DDBJ whole genome shotgun (WGS) entry which is preliminary data.</text>
</comment>